<dbReference type="AlphaFoldDB" id="A0A932GQA7"/>
<comment type="caution">
    <text evidence="3">The sequence shown here is derived from an EMBL/GenBank/DDBJ whole genome shotgun (WGS) entry which is preliminary data.</text>
</comment>
<dbReference type="Gene3D" id="3.20.20.140">
    <property type="entry name" value="Metal-dependent hydrolases"/>
    <property type="match status" value="1"/>
</dbReference>
<keyword evidence="1" id="KW-0456">Lyase</keyword>
<dbReference type="GO" id="GO:0019748">
    <property type="term" value="P:secondary metabolic process"/>
    <property type="evidence" value="ECO:0007669"/>
    <property type="project" value="TreeGrafter"/>
</dbReference>
<evidence type="ECO:0000259" key="2">
    <source>
        <dbReference type="Pfam" id="PF04909"/>
    </source>
</evidence>
<evidence type="ECO:0000313" key="4">
    <source>
        <dbReference type="Proteomes" id="UP000741360"/>
    </source>
</evidence>
<protein>
    <submittedName>
        <fullName evidence="3">Amidohydrolase family protein</fullName>
    </submittedName>
</protein>
<organism evidence="3 4">
    <name type="scientific">Tectimicrobiota bacterium</name>
    <dbReference type="NCBI Taxonomy" id="2528274"/>
    <lineage>
        <taxon>Bacteria</taxon>
        <taxon>Pseudomonadati</taxon>
        <taxon>Nitrospinota/Tectimicrobiota group</taxon>
        <taxon>Candidatus Tectimicrobiota</taxon>
    </lineage>
</organism>
<dbReference type="EMBL" id="JACPSX010000190">
    <property type="protein sequence ID" value="MBI3015388.1"/>
    <property type="molecule type" value="Genomic_DNA"/>
</dbReference>
<dbReference type="SUPFAM" id="SSF51556">
    <property type="entry name" value="Metallo-dependent hydrolases"/>
    <property type="match status" value="1"/>
</dbReference>
<dbReference type="Pfam" id="PF04909">
    <property type="entry name" value="Amidohydro_2"/>
    <property type="match status" value="1"/>
</dbReference>
<feature type="domain" description="Amidohydrolase-related" evidence="2">
    <location>
        <begin position="58"/>
        <end position="237"/>
    </location>
</feature>
<dbReference type="PANTHER" id="PTHR21240:SF28">
    <property type="entry name" value="ISO-OROTATE DECARBOXYLASE (EUROFUNG)"/>
    <property type="match status" value="1"/>
</dbReference>
<dbReference type="Proteomes" id="UP000741360">
    <property type="component" value="Unassembled WGS sequence"/>
</dbReference>
<dbReference type="InterPro" id="IPR006680">
    <property type="entry name" value="Amidohydro-rel"/>
</dbReference>
<dbReference type="GO" id="GO:0016787">
    <property type="term" value="F:hydrolase activity"/>
    <property type="evidence" value="ECO:0007669"/>
    <property type="project" value="InterPro"/>
</dbReference>
<name>A0A932GQA7_UNCTE</name>
<accession>A0A932GQA7</accession>
<dbReference type="InterPro" id="IPR032466">
    <property type="entry name" value="Metal_Hydrolase"/>
</dbReference>
<feature type="non-terminal residue" evidence="3">
    <location>
        <position position="243"/>
    </location>
</feature>
<sequence>MLIDAHVHLLPPKRQAGLIQWIHRFFPHHPIPETVTQDECIADYEKLGADYIFNLVYPILPEETEELIDFNADLRLRYPWIVPWGSLHVENPDKRKIVERCIVQEDFLGLKFHPFIQRFDPLDPRMFDVYERLQELGRPVIFHTGYEEFYGHSLPMEELIENFPRMPVVFAHSLFPDFHKAWRILDRYDHVWMDMTNNFSALWDERYRFAAPTEAKAKLLDGLATRSDRVMFGSEHPAGLGTL</sequence>
<dbReference type="InterPro" id="IPR032465">
    <property type="entry name" value="ACMSD"/>
</dbReference>
<evidence type="ECO:0000313" key="3">
    <source>
        <dbReference type="EMBL" id="MBI3015388.1"/>
    </source>
</evidence>
<dbReference type="GO" id="GO:0016831">
    <property type="term" value="F:carboxy-lyase activity"/>
    <property type="evidence" value="ECO:0007669"/>
    <property type="project" value="InterPro"/>
</dbReference>
<dbReference type="CDD" id="cd01292">
    <property type="entry name" value="metallo-dependent_hydrolases"/>
    <property type="match status" value="1"/>
</dbReference>
<proteinExistence type="predicted"/>
<reference evidence="3" key="1">
    <citation type="submission" date="2020-07" db="EMBL/GenBank/DDBJ databases">
        <title>Huge and variable diversity of episymbiotic CPR bacteria and DPANN archaea in groundwater ecosystems.</title>
        <authorList>
            <person name="He C.Y."/>
            <person name="Keren R."/>
            <person name="Whittaker M."/>
            <person name="Farag I.F."/>
            <person name="Doudna J."/>
            <person name="Cate J.H.D."/>
            <person name="Banfield J.F."/>
        </authorList>
    </citation>
    <scope>NUCLEOTIDE SEQUENCE</scope>
    <source>
        <strain evidence="3">NC_groundwater_717_Ag_S-0.2um_59_8</strain>
    </source>
</reference>
<dbReference type="PANTHER" id="PTHR21240">
    <property type="entry name" value="2-AMINO-3-CARBOXYLMUCONATE-6-SEMIALDEHYDE DECARBOXYLASE"/>
    <property type="match status" value="1"/>
</dbReference>
<gene>
    <name evidence="3" type="ORF">HYY65_10085</name>
</gene>
<dbReference type="GO" id="GO:0005737">
    <property type="term" value="C:cytoplasm"/>
    <property type="evidence" value="ECO:0007669"/>
    <property type="project" value="TreeGrafter"/>
</dbReference>
<evidence type="ECO:0000256" key="1">
    <source>
        <dbReference type="ARBA" id="ARBA00023239"/>
    </source>
</evidence>